<evidence type="ECO:0000256" key="1">
    <source>
        <dbReference type="SAM" id="MobiDB-lite"/>
    </source>
</evidence>
<organism evidence="2 3">
    <name type="scientific">Athelia psychrophila</name>
    <dbReference type="NCBI Taxonomy" id="1759441"/>
    <lineage>
        <taxon>Eukaryota</taxon>
        <taxon>Fungi</taxon>
        <taxon>Dikarya</taxon>
        <taxon>Basidiomycota</taxon>
        <taxon>Agaricomycotina</taxon>
        <taxon>Agaricomycetes</taxon>
        <taxon>Agaricomycetidae</taxon>
        <taxon>Atheliales</taxon>
        <taxon>Atheliaceae</taxon>
        <taxon>Athelia</taxon>
    </lineage>
</organism>
<dbReference type="Proteomes" id="UP000076532">
    <property type="component" value="Unassembled WGS sequence"/>
</dbReference>
<feature type="non-terminal residue" evidence="2">
    <location>
        <position position="1"/>
    </location>
</feature>
<evidence type="ECO:0000313" key="3">
    <source>
        <dbReference type="Proteomes" id="UP000076532"/>
    </source>
</evidence>
<gene>
    <name evidence="2" type="ORF">FIBSPDRAFT_856676</name>
</gene>
<reference evidence="2 3" key="1">
    <citation type="journal article" date="2016" name="Mol. Biol. Evol.">
        <title>Comparative Genomics of Early-Diverging Mushroom-Forming Fungi Provides Insights into the Origins of Lignocellulose Decay Capabilities.</title>
        <authorList>
            <person name="Nagy L.G."/>
            <person name="Riley R."/>
            <person name="Tritt A."/>
            <person name="Adam C."/>
            <person name="Daum C."/>
            <person name="Floudas D."/>
            <person name="Sun H."/>
            <person name="Yadav J.S."/>
            <person name="Pangilinan J."/>
            <person name="Larsson K.H."/>
            <person name="Matsuura K."/>
            <person name="Barry K."/>
            <person name="Labutti K."/>
            <person name="Kuo R."/>
            <person name="Ohm R.A."/>
            <person name="Bhattacharya S.S."/>
            <person name="Shirouzu T."/>
            <person name="Yoshinaga Y."/>
            <person name="Martin F.M."/>
            <person name="Grigoriev I.V."/>
            <person name="Hibbett D.S."/>
        </authorList>
    </citation>
    <scope>NUCLEOTIDE SEQUENCE [LARGE SCALE GENOMIC DNA]</scope>
    <source>
        <strain evidence="2 3">CBS 109695</strain>
    </source>
</reference>
<feature type="region of interest" description="Disordered" evidence="1">
    <location>
        <begin position="1"/>
        <end position="63"/>
    </location>
</feature>
<feature type="region of interest" description="Disordered" evidence="1">
    <location>
        <begin position="158"/>
        <end position="212"/>
    </location>
</feature>
<name>A0A166NCL3_9AGAM</name>
<feature type="compositionally biased region" description="Polar residues" evidence="1">
    <location>
        <begin position="158"/>
        <end position="176"/>
    </location>
</feature>
<evidence type="ECO:0000313" key="2">
    <source>
        <dbReference type="EMBL" id="KZP24873.1"/>
    </source>
</evidence>
<keyword evidence="3" id="KW-1185">Reference proteome</keyword>
<accession>A0A166NCL3</accession>
<feature type="compositionally biased region" description="Basic and acidic residues" evidence="1">
    <location>
        <begin position="195"/>
        <end position="204"/>
    </location>
</feature>
<feature type="compositionally biased region" description="Basic residues" evidence="1">
    <location>
        <begin position="9"/>
        <end position="28"/>
    </location>
</feature>
<proteinExistence type="predicted"/>
<sequence length="212" mass="22809">PSMTECKPKKPSRRTLQKNRKAREHARQKSLLCPILDVDNENVEPTPPTPSTFSEAPPRYSSPAIQYPSNIIRKASTVGSASIYSTQSGEERHMSADADLLKAALGMPGLTAAASISHKLSNVSSAYSSQSGEDRQFSMISHMPHLSQRRLTGWTPSLGSMYSAAEDQQQPSTSGGSRLGQKGAVGTPSRLSRFSFHEPNDVDMAHGGGEAL</sequence>
<dbReference type="OrthoDB" id="3244253at2759"/>
<dbReference type="AlphaFoldDB" id="A0A166NCL3"/>
<dbReference type="EMBL" id="KV417524">
    <property type="protein sequence ID" value="KZP24873.1"/>
    <property type="molecule type" value="Genomic_DNA"/>
</dbReference>
<protein>
    <submittedName>
        <fullName evidence="2">Uncharacterized protein</fullName>
    </submittedName>
</protein>